<dbReference type="AlphaFoldDB" id="A0A6B8VCT9"/>
<evidence type="ECO:0000313" key="1">
    <source>
        <dbReference type="EMBL" id="QGU01963.1"/>
    </source>
</evidence>
<sequence length="184" mass="20803">MVNVHITLAAMTSTASYPPQLPHMDMAQHLFGYVRHYHADLERQLGLVSNIHEPLTPSGWSAAELANHIFHMERRWILWGFHGQALPDVWGDWHDGRPGTRWFAPTVTLADAVAKLAQNLDMFETTLREHDLSESATTSGKFLESDPPQLSWIMLHVIDELARHLGQLDAALEFQRDPQAANPT</sequence>
<accession>A0A6B8VCT9</accession>
<dbReference type="EMBL" id="CP046452">
    <property type="protein sequence ID" value="QGU01963.1"/>
    <property type="molecule type" value="Genomic_DNA"/>
</dbReference>
<organism evidence="1 2">
    <name type="scientific">Corynebacterium kalinowskii</name>
    <dbReference type="NCBI Taxonomy" id="2675216"/>
    <lineage>
        <taxon>Bacteria</taxon>
        <taxon>Bacillati</taxon>
        <taxon>Actinomycetota</taxon>
        <taxon>Actinomycetes</taxon>
        <taxon>Mycobacteriales</taxon>
        <taxon>Corynebacteriaceae</taxon>
        <taxon>Corynebacterium</taxon>
    </lineage>
</organism>
<keyword evidence="2" id="KW-1185">Reference proteome</keyword>
<dbReference type="Gene3D" id="1.20.120.450">
    <property type="entry name" value="dinb family like domain"/>
    <property type="match status" value="1"/>
</dbReference>
<gene>
    <name evidence="1" type="ORF">CKALI_05465</name>
</gene>
<evidence type="ECO:0000313" key="2">
    <source>
        <dbReference type="Proteomes" id="UP000427071"/>
    </source>
</evidence>
<dbReference type="Proteomes" id="UP000427071">
    <property type="component" value="Chromosome"/>
</dbReference>
<dbReference type="Pfam" id="PF04978">
    <property type="entry name" value="MST"/>
    <property type="match status" value="1"/>
</dbReference>
<dbReference type="KEGG" id="ckw:CKALI_05465"/>
<name>A0A6B8VCT9_9CORY</name>
<reference evidence="2" key="1">
    <citation type="submission" date="2019-11" db="EMBL/GenBank/DDBJ databases">
        <title>Complete genome sequence of Corynebacterium kalinowskii 1959, a novel Corynebacterium species isolated from soil of a small paddock in Vilsendorf, Germany.</title>
        <authorList>
            <person name="Schaffert L."/>
            <person name="Ruwe M."/>
            <person name="Milse J."/>
            <person name="Hanuschka K."/>
            <person name="Ortseifen V."/>
            <person name="Droste J."/>
            <person name="Brandt D."/>
            <person name="Schlueter L."/>
            <person name="Kutter Y."/>
            <person name="Vinke S."/>
            <person name="Viehoefer P."/>
            <person name="Jacob L."/>
            <person name="Luebke N.-C."/>
            <person name="Schulte-Berndt E."/>
            <person name="Hain C."/>
            <person name="Linder M."/>
            <person name="Schmidt P."/>
            <person name="Wollenschlaeger L."/>
            <person name="Luttermann T."/>
            <person name="Thieme E."/>
            <person name="Hassa J."/>
            <person name="Haak M."/>
            <person name="Wittchen M."/>
            <person name="Mentz A."/>
            <person name="Persicke M."/>
            <person name="Busche T."/>
            <person name="Ruckert C."/>
        </authorList>
    </citation>
    <scope>NUCLEOTIDE SEQUENCE [LARGE SCALE GENOMIC DNA]</scope>
    <source>
        <strain evidence="2">1959</strain>
    </source>
</reference>
<proteinExistence type="predicted"/>
<dbReference type="SUPFAM" id="SSF109854">
    <property type="entry name" value="DinB/YfiT-like putative metalloenzymes"/>
    <property type="match status" value="1"/>
</dbReference>
<dbReference type="InterPro" id="IPR007061">
    <property type="entry name" value="MST-like"/>
</dbReference>
<dbReference type="InterPro" id="IPR034660">
    <property type="entry name" value="DinB/YfiT-like"/>
</dbReference>
<protein>
    <submittedName>
        <fullName evidence="1">DinB superfamily protein</fullName>
    </submittedName>
</protein>